<proteinExistence type="predicted"/>
<name>A0A6J7ALI0_9ZZZZ</name>
<evidence type="ECO:0000313" key="1">
    <source>
        <dbReference type="EMBL" id="CAB4833791.1"/>
    </source>
</evidence>
<protein>
    <submittedName>
        <fullName evidence="1">Unannotated protein</fullName>
    </submittedName>
</protein>
<sequence>MYGRNHTSVQIVRKLGQGDRMLGEGATLVEVCKHLEVVEQTYYRWRNQHGG</sequence>
<accession>A0A6J7ALI0</accession>
<reference evidence="1" key="1">
    <citation type="submission" date="2020-05" db="EMBL/GenBank/DDBJ databases">
        <authorList>
            <person name="Chiriac C."/>
            <person name="Salcher M."/>
            <person name="Ghai R."/>
            <person name="Kavagutti S V."/>
        </authorList>
    </citation>
    <scope>NUCLEOTIDE SEQUENCE</scope>
</reference>
<dbReference type="GO" id="GO:0004803">
    <property type="term" value="F:transposase activity"/>
    <property type="evidence" value="ECO:0007669"/>
    <property type="project" value="InterPro"/>
</dbReference>
<dbReference type="GO" id="GO:0006313">
    <property type="term" value="P:DNA transposition"/>
    <property type="evidence" value="ECO:0007669"/>
    <property type="project" value="InterPro"/>
</dbReference>
<dbReference type="EMBL" id="CAFABK010000070">
    <property type="protein sequence ID" value="CAB4833791.1"/>
    <property type="molecule type" value="Genomic_DNA"/>
</dbReference>
<dbReference type="AlphaFoldDB" id="A0A6J7ALI0"/>
<dbReference type="InterPro" id="IPR002514">
    <property type="entry name" value="Transposase_8"/>
</dbReference>
<dbReference type="GO" id="GO:0003677">
    <property type="term" value="F:DNA binding"/>
    <property type="evidence" value="ECO:0007669"/>
    <property type="project" value="InterPro"/>
</dbReference>
<dbReference type="Pfam" id="PF01527">
    <property type="entry name" value="HTH_Tnp_1"/>
    <property type="match status" value="1"/>
</dbReference>
<gene>
    <name evidence="1" type="ORF">UFOPK3204_01327</name>
</gene>
<organism evidence="1">
    <name type="scientific">freshwater metagenome</name>
    <dbReference type="NCBI Taxonomy" id="449393"/>
    <lineage>
        <taxon>unclassified sequences</taxon>
        <taxon>metagenomes</taxon>
        <taxon>ecological metagenomes</taxon>
    </lineage>
</organism>